<evidence type="ECO:0000313" key="2">
    <source>
        <dbReference type="Proteomes" id="UP000187013"/>
    </source>
</evidence>
<dbReference type="GO" id="GO:0005743">
    <property type="term" value="C:mitochondrial inner membrane"/>
    <property type="evidence" value="ECO:0007669"/>
    <property type="project" value="InterPro"/>
</dbReference>
<organism evidence="1 2">
    <name type="scientific">Zygosaccharomyces rouxii</name>
    <dbReference type="NCBI Taxonomy" id="4956"/>
    <lineage>
        <taxon>Eukaryota</taxon>
        <taxon>Fungi</taxon>
        <taxon>Dikarya</taxon>
        <taxon>Ascomycota</taxon>
        <taxon>Saccharomycotina</taxon>
        <taxon>Saccharomycetes</taxon>
        <taxon>Saccharomycetales</taxon>
        <taxon>Saccharomycetaceae</taxon>
        <taxon>Zygosaccharomyces</taxon>
    </lineage>
</organism>
<protein>
    <recommendedName>
        <fullName evidence="3">Protein PET122, mitochondrial</fullName>
    </recommendedName>
</protein>
<dbReference type="Pfam" id="PF05476">
    <property type="entry name" value="PET122"/>
    <property type="match status" value="1"/>
</dbReference>
<comment type="caution">
    <text evidence="1">The sequence shown here is derived from an EMBL/GenBank/DDBJ whole genome shotgun (WGS) entry which is preliminary data.</text>
</comment>
<dbReference type="EMBL" id="BDGX01000008">
    <property type="protein sequence ID" value="GAV47463.1"/>
    <property type="molecule type" value="Genomic_DNA"/>
</dbReference>
<dbReference type="GO" id="GO:0070131">
    <property type="term" value="P:positive regulation of mitochondrial translation"/>
    <property type="evidence" value="ECO:0007669"/>
    <property type="project" value="InterPro"/>
</dbReference>
<dbReference type="Proteomes" id="UP000187013">
    <property type="component" value="Unassembled WGS sequence"/>
</dbReference>
<evidence type="ECO:0008006" key="3">
    <source>
        <dbReference type="Google" id="ProtNLM"/>
    </source>
</evidence>
<dbReference type="GO" id="GO:0003743">
    <property type="term" value="F:translation initiation factor activity"/>
    <property type="evidence" value="ECO:0007669"/>
    <property type="project" value="InterPro"/>
</dbReference>
<dbReference type="OrthoDB" id="4031898at2759"/>
<accession>A0A1Q2ZVZ4</accession>
<dbReference type="InterPro" id="IPR008732">
    <property type="entry name" value="Pet122"/>
</dbReference>
<name>A0A1Q2ZVZ4_ZYGRO</name>
<evidence type="ECO:0000313" key="1">
    <source>
        <dbReference type="EMBL" id="GAV47463.1"/>
    </source>
</evidence>
<dbReference type="AlphaFoldDB" id="A0A1Q2ZVZ4"/>
<dbReference type="eggNOG" id="ENOG502RYT2">
    <property type="taxonomic scope" value="Eukaryota"/>
</dbReference>
<proteinExistence type="predicted"/>
<gene>
    <name evidence="1" type="ORF">ZYGR_0H03060</name>
</gene>
<reference evidence="1 2" key="1">
    <citation type="submission" date="2016-08" db="EMBL/GenBank/DDBJ databases">
        <title>Draft genome sequence of allopolyploid Zygosaccharomyces rouxii.</title>
        <authorList>
            <person name="Watanabe J."/>
            <person name="Uehara K."/>
            <person name="Mogi Y."/>
            <person name="Tsukioka Y."/>
        </authorList>
    </citation>
    <scope>NUCLEOTIDE SEQUENCE [LARGE SCALE GENOMIC DNA]</scope>
    <source>
        <strain evidence="1 2">NBRC 110957</strain>
    </source>
</reference>
<sequence>MRSFVVFRRFLTQSTREQVYLDILNRRFDNALQVIRRTPKKELDYTLLQTFLSKSCQWGHIQSVDYIWYKFVMRLPILIVSPNLLCDIGNLALHEEKGFIPDQLYIHYMKFHDKKRSEQDSCKYELMRIRIESFARGTGDKTTFKEKWKKYLEDMDNRLPPTAEIKVRDFPFLTKSMGDSTKQEIMELLFTKGGFPVQNRHSLPLLLNMFLLQPKHHMEFKIACFQRFSEVYSLGLDDSLAILFRQCRNDGYHLSRLMDFARERGITRLSPVASKAFLEGISGTNYHFKTREYIDLLSRD</sequence>